<name>A0A445DTG4_ARAHY</name>
<evidence type="ECO:0000313" key="1">
    <source>
        <dbReference type="EMBL" id="RYR66478.1"/>
    </source>
</evidence>
<proteinExistence type="predicted"/>
<comment type="caution">
    <text evidence="1">The sequence shown here is derived from an EMBL/GenBank/DDBJ whole genome shotgun (WGS) entry which is preliminary data.</text>
</comment>
<evidence type="ECO:0000313" key="2">
    <source>
        <dbReference type="Proteomes" id="UP000289738"/>
    </source>
</evidence>
<accession>A0A445DTG4</accession>
<gene>
    <name evidence="1" type="ORF">Ahy_A03g012468</name>
</gene>
<keyword evidence="2" id="KW-1185">Reference proteome</keyword>
<organism evidence="1 2">
    <name type="scientific">Arachis hypogaea</name>
    <name type="common">Peanut</name>
    <dbReference type="NCBI Taxonomy" id="3818"/>
    <lineage>
        <taxon>Eukaryota</taxon>
        <taxon>Viridiplantae</taxon>
        <taxon>Streptophyta</taxon>
        <taxon>Embryophyta</taxon>
        <taxon>Tracheophyta</taxon>
        <taxon>Spermatophyta</taxon>
        <taxon>Magnoliopsida</taxon>
        <taxon>eudicotyledons</taxon>
        <taxon>Gunneridae</taxon>
        <taxon>Pentapetalae</taxon>
        <taxon>rosids</taxon>
        <taxon>fabids</taxon>
        <taxon>Fabales</taxon>
        <taxon>Fabaceae</taxon>
        <taxon>Papilionoideae</taxon>
        <taxon>50 kb inversion clade</taxon>
        <taxon>dalbergioids sensu lato</taxon>
        <taxon>Dalbergieae</taxon>
        <taxon>Pterocarpus clade</taxon>
        <taxon>Arachis</taxon>
    </lineage>
</organism>
<reference evidence="1 2" key="1">
    <citation type="submission" date="2019-01" db="EMBL/GenBank/DDBJ databases">
        <title>Sequencing of cultivated peanut Arachis hypogaea provides insights into genome evolution and oil improvement.</title>
        <authorList>
            <person name="Chen X."/>
        </authorList>
    </citation>
    <scope>NUCLEOTIDE SEQUENCE [LARGE SCALE GENOMIC DNA]</scope>
    <source>
        <strain evidence="2">cv. Fuhuasheng</strain>
        <tissue evidence="1">Leaves</tissue>
    </source>
</reference>
<dbReference type="AlphaFoldDB" id="A0A445DTG4"/>
<dbReference type="EMBL" id="SDMP01000003">
    <property type="protein sequence ID" value="RYR66478.1"/>
    <property type="molecule type" value="Genomic_DNA"/>
</dbReference>
<sequence>MADVRYKKFRVLDPYHKKCPSPKGMKLNTFVSYVISKMRVFAGGYDSAVYAEVDHFIVEYTLLILFNEMNQLRDRVIQKS</sequence>
<dbReference type="Proteomes" id="UP000289738">
    <property type="component" value="Chromosome A03"/>
</dbReference>
<protein>
    <submittedName>
        <fullName evidence="1">Uncharacterized protein</fullName>
    </submittedName>
</protein>